<evidence type="ECO:0000256" key="10">
    <source>
        <dbReference type="ARBA" id="ARBA00023306"/>
    </source>
</evidence>
<feature type="compositionally biased region" description="Basic and acidic residues" evidence="12">
    <location>
        <begin position="41"/>
        <end position="51"/>
    </location>
</feature>
<evidence type="ECO:0000256" key="4">
    <source>
        <dbReference type="ARBA" id="ARBA00016065"/>
    </source>
</evidence>
<keyword evidence="9 11" id="KW-0226">DNA condensation</keyword>
<dbReference type="PANTHER" id="PTHR13108">
    <property type="entry name" value="CONDENSIN COMPLEX SUBUNIT 2"/>
    <property type="match status" value="1"/>
</dbReference>
<feature type="region of interest" description="Disordered" evidence="12">
    <location>
        <begin position="177"/>
        <end position="197"/>
    </location>
</feature>
<keyword evidence="8 11" id="KW-0498">Mitosis</keyword>
<evidence type="ECO:0000313" key="14">
    <source>
        <dbReference type="RefSeq" id="XP_030058345.1"/>
    </source>
</evidence>
<dbReference type="GO" id="GO:0000796">
    <property type="term" value="C:condensin complex"/>
    <property type="evidence" value="ECO:0007669"/>
    <property type="project" value="InterPro"/>
</dbReference>
<dbReference type="KEGG" id="muo:115469698"/>
<dbReference type="OrthoDB" id="362021at2759"/>
<dbReference type="CTD" id="23397"/>
<comment type="subcellular location">
    <subcellularLocation>
        <location evidence="1">Chromosome</location>
    </subcellularLocation>
    <subcellularLocation>
        <location evidence="2">Cytoplasm</location>
    </subcellularLocation>
</comment>
<dbReference type="Proteomes" id="UP000515156">
    <property type="component" value="Chromosome 4"/>
</dbReference>
<evidence type="ECO:0000256" key="9">
    <source>
        <dbReference type="ARBA" id="ARBA00023067"/>
    </source>
</evidence>
<organism evidence="13 14">
    <name type="scientific">Microcaecilia unicolor</name>
    <dbReference type="NCBI Taxonomy" id="1415580"/>
    <lineage>
        <taxon>Eukaryota</taxon>
        <taxon>Metazoa</taxon>
        <taxon>Chordata</taxon>
        <taxon>Craniata</taxon>
        <taxon>Vertebrata</taxon>
        <taxon>Euteleostomi</taxon>
        <taxon>Amphibia</taxon>
        <taxon>Gymnophiona</taxon>
        <taxon>Siphonopidae</taxon>
        <taxon>Microcaecilia</taxon>
    </lineage>
</organism>
<name>A0A6P7Y5G0_9AMPH</name>
<keyword evidence="5" id="KW-0158">Chromosome</keyword>
<dbReference type="PIRSF" id="PIRSF017126">
    <property type="entry name" value="Condensin_H"/>
    <property type="match status" value="1"/>
</dbReference>
<evidence type="ECO:0000256" key="5">
    <source>
        <dbReference type="ARBA" id="ARBA00022454"/>
    </source>
</evidence>
<dbReference type="GO" id="GO:0051301">
    <property type="term" value="P:cell division"/>
    <property type="evidence" value="ECO:0007669"/>
    <property type="project" value="UniProtKB-KW"/>
</dbReference>
<protein>
    <recommendedName>
        <fullName evidence="4 11">Condensin complex subunit 2</fullName>
    </recommendedName>
</protein>
<evidence type="ECO:0000256" key="2">
    <source>
        <dbReference type="ARBA" id="ARBA00004496"/>
    </source>
</evidence>
<feature type="compositionally biased region" description="Polar residues" evidence="12">
    <location>
        <begin position="63"/>
        <end position="80"/>
    </location>
</feature>
<dbReference type="AlphaFoldDB" id="A0A6P7Y5G0"/>
<proteinExistence type="inferred from homology"/>
<feature type="compositionally biased region" description="Polar residues" evidence="12">
    <location>
        <begin position="1"/>
        <end position="15"/>
    </location>
</feature>
<sequence length="715" mass="80965">MNTSASHSVSHQNCMSPDGIFLSPATRRQPINLSGTPVLEDFPRNDDEQERKQRRQSRVADLQLSNTESPSCTESPCNRQADTPSYLVPKLNNIQIADHYSTCIKLSTENKITTKNAFGLHLIDYMTEILKQKDSELTNFKIAAGTLDASTKIYAVRVDAVHADVYRVLGGLGKDSQPVASEVQDSKDPDSSVDIQKVKKKQKRSYKTIEQNLNNINRSENDHKSEIDPMFQKTAAAFDESSTVGVFLSTLHCNDYYSELLFDCDVIPLSSSEPKDPPSLVSLEVTDLEDALLQCAEKRPICPSLAGFRFTQWDIEAHDTASSLLNKFKQSSQVFDIHAQPENEEDKGNAQLEDDFDADVYDEMETGNLGDFREQREACRIQRESMSQQVIPIGDGDIGTMCLHLSAKPWEYSYFSPRTMSMWAGPEHWRFRPHQKRDDNSEKNIKMKKAKKIFELNFEEDIDFEIHFRETRAATTLSKMTLDSQNKKSTTLPADFNYHPDNIIQLSLKPSNRLKKMAVQSEFSENDDGIIEYDYSNPNDTSNYCPGLQAADSDDDDFQGTDGMFALTANPGSECGQNVGSNILTITTYGEDNLVDEPQKVNKIELRYAKTAKKMDMKRLKFSMWNLLTDGQEKQMRMRTTAREDRIEVLKNERIMDERAFAGITRELLNRLPSVMAQNLSVPLAFACLLHLANEKNLKLKSVEDLSDIFISQGD</sequence>
<reference evidence="14" key="2">
    <citation type="submission" date="2025-08" db="UniProtKB">
        <authorList>
            <consortium name="RefSeq"/>
        </authorList>
    </citation>
    <scope>IDENTIFICATION</scope>
</reference>
<dbReference type="PANTHER" id="PTHR13108:SF9">
    <property type="entry name" value="CONDENSIN COMPLEX SUBUNIT 2"/>
    <property type="match status" value="1"/>
</dbReference>
<dbReference type="GO" id="GO:0005737">
    <property type="term" value="C:cytoplasm"/>
    <property type="evidence" value="ECO:0007669"/>
    <property type="project" value="UniProtKB-SubCell"/>
</dbReference>
<evidence type="ECO:0000256" key="11">
    <source>
        <dbReference type="PIRNR" id="PIRNR017126"/>
    </source>
</evidence>
<comment type="similarity">
    <text evidence="3 11">Belongs to the CND2 (condensin subunit 2) family.</text>
</comment>
<evidence type="ECO:0000256" key="7">
    <source>
        <dbReference type="ARBA" id="ARBA00022618"/>
    </source>
</evidence>
<evidence type="ECO:0000256" key="3">
    <source>
        <dbReference type="ARBA" id="ARBA00009471"/>
    </source>
</evidence>
<keyword evidence="7 11" id="KW-0132">Cell division</keyword>
<dbReference type="RefSeq" id="XP_030058345.1">
    <property type="nucleotide sequence ID" value="XM_030202485.1"/>
</dbReference>
<evidence type="ECO:0000256" key="6">
    <source>
        <dbReference type="ARBA" id="ARBA00022490"/>
    </source>
</evidence>
<accession>A0A6P7Y5G0</accession>
<keyword evidence="13" id="KW-1185">Reference proteome</keyword>
<evidence type="ECO:0000256" key="12">
    <source>
        <dbReference type="SAM" id="MobiDB-lite"/>
    </source>
</evidence>
<keyword evidence="10 11" id="KW-0131">Cell cycle</keyword>
<evidence type="ECO:0000313" key="13">
    <source>
        <dbReference type="Proteomes" id="UP000515156"/>
    </source>
</evidence>
<dbReference type="Pfam" id="PF05786">
    <property type="entry name" value="Cnd2"/>
    <property type="match status" value="1"/>
</dbReference>
<gene>
    <name evidence="14" type="primary">NCAPH</name>
</gene>
<evidence type="ECO:0000256" key="8">
    <source>
        <dbReference type="ARBA" id="ARBA00022776"/>
    </source>
</evidence>
<comment type="function">
    <text evidence="11">Regulatory subunit of the condensin complex, a complex required for conversion of interphase chromatin into mitotic-like condense chromosomes.</text>
</comment>
<reference evidence="14" key="1">
    <citation type="journal article" date="2018" name="DNA Res.">
        <title>Multi-tissue transcriptomes of caecilian amphibians highlight incomplete knowledge of vertebrate gene families.</title>
        <authorList>
            <person name="Torres-Sanchez M."/>
            <person name="Creevey C.J."/>
            <person name="Kornobis E."/>
            <person name="Gower D.J."/>
            <person name="Wilkinson M."/>
            <person name="San Mauro D."/>
        </authorList>
    </citation>
    <scope>NUCLEOTIDE SEQUENCE</scope>
</reference>
<dbReference type="FunCoup" id="A0A6P7Y5G0">
    <property type="interactions" value="1975"/>
</dbReference>
<evidence type="ECO:0000256" key="1">
    <source>
        <dbReference type="ARBA" id="ARBA00004286"/>
    </source>
</evidence>
<keyword evidence="6" id="KW-0963">Cytoplasm</keyword>
<dbReference type="GO" id="GO:0007076">
    <property type="term" value="P:mitotic chromosome condensation"/>
    <property type="evidence" value="ECO:0007669"/>
    <property type="project" value="InterPro"/>
</dbReference>
<dbReference type="InterPro" id="IPR022816">
    <property type="entry name" value="Condensin_barren_su2"/>
</dbReference>
<dbReference type="GeneID" id="115469698"/>
<feature type="region of interest" description="Disordered" evidence="12">
    <location>
        <begin position="1"/>
        <end position="80"/>
    </location>
</feature>
<dbReference type="InParanoid" id="A0A6P7Y5G0"/>
<dbReference type="GO" id="GO:0003682">
    <property type="term" value="F:chromatin binding"/>
    <property type="evidence" value="ECO:0007669"/>
    <property type="project" value="TreeGrafter"/>
</dbReference>